<reference evidence="2" key="2">
    <citation type="submission" date="2025-08" db="UniProtKB">
        <authorList>
            <consortium name="Ensembl"/>
        </authorList>
    </citation>
    <scope>IDENTIFICATION</scope>
</reference>
<reference evidence="2 3" key="1">
    <citation type="journal article" date="2011" name="Genome Biol. Evol.">
        <title>Integration of the genetic map and genome assembly of fugu facilitates insights into distinct features of genome evolution in teleosts and mammals.</title>
        <authorList>
            <person name="Kai W."/>
            <person name="Kikuchi K."/>
            <person name="Tohari S."/>
            <person name="Chew A.K."/>
            <person name="Tay A."/>
            <person name="Fujiwara A."/>
            <person name="Hosoya S."/>
            <person name="Suetake H."/>
            <person name="Naruse K."/>
            <person name="Brenner S."/>
            <person name="Suzuki Y."/>
            <person name="Venkatesh B."/>
        </authorList>
    </citation>
    <scope>NUCLEOTIDE SEQUENCE [LARGE SCALE GENOMIC DNA]</scope>
</reference>
<keyword evidence="1" id="KW-0853">WD repeat</keyword>
<organism evidence="2 3">
    <name type="scientific">Takifugu rubripes</name>
    <name type="common">Japanese pufferfish</name>
    <name type="synonym">Fugu rubripes</name>
    <dbReference type="NCBI Taxonomy" id="31033"/>
    <lineage>
        <taxon>Eukaryota</taxon>
        <taxon>Metazoa</taxon>
        <taxon>Chordata</taxon>
        <taxon>Craniata</taxon>
        <taxon>Vertebrata</taxon>
        <taxon>Euteleostomi</taxon>
        <taxon>Actinopterygii</taxon>
        <taxon>Neopterygii</taxon>
        <taxon>Teleostei</taxon>
        <taxon>Neoteleostei</taxon>
        <taxon>Acanthomorphata</taxon>
        <taxon>Eupercaria</taxon>
        <taxon>Tetraodontiformes</taxon>
        <taxon>Tetradontoidea</taxon>
        <taxon>Tetraodontidae</taxon>
        <taxon>Takifugu</taxon>
    </lineage>
</organism>
<dbReference type="Gene3D" id="2.130.10.10">
    <property type="entry name" value="YVTN repeat-like/Quinoprotein amine dehydrogenase"/>
    <property type="match status" value="1"/>
</dbReference>
<dbReference type="SMART" id="SM00320">
    <property type="entry name" value="WD40"/>
    <property type="match status" value="1"/>
</dbReference>
<evidence type="ECO:0000313" key="3">
    <source>
        <dbReference type="Proteomes" id="UP000005226"/>
    </source>
</evidence>
<name>A0A674MC60_TAKRU</name>
<proteinExistence type="predicted"/>
<sequence length="70" mass="7286">ITLDSVGQLKGHSGPLAGVVFSHSSPDLLYSASADGTVRCWDVRRPAIQRAPAPAVALASPTTEQQTVVM</sequence>
<evidence type="ECO:0000313" key="2">
    <source>
        <dbReference type="Ensembl" id="ENSTRUP00000058877.1"/>
    </source>
</evidence>
<dbReference type="SUPFAM" id="SSF50978">
    <property type="entry name" value="WD40 repeat-like"/>
    <property type="match status" value="1"/>
</dbReference>
<dbReference type="Pfam" id="PF00400">
    <property type="entry name" value="WD40"/>
    <property type="match status" value="1"/>
</dbReference>
<reference evidence="2" key="3">
    <citation type="submission" date="2025-09" db="UniProtKB">
        <authorList>
            <consortium name="Ensembl"/>
        </authorList>
    </citation>
    <scope>IDENTIFICATION</scope>
</reference>
<dbReference type="PROSITE" id="PS50294">
    <property type="entry name" value="WD_REPEATS_REGION"/>
    <property type="match status" value="1"/>
</dbReference>
<dbReference type="InterPro" id="IPR036322">
    <property type="entry name" value="WD40_repeat_dom_sf"/>
</dbReference>
<dbReference type="PROSITE" id="PS50082">
    <property type="entry name" value="WD_REPEATS_2"/>
    <property type="match status" value="1"/>
</dbReference>
<dbReference type="Ensembl" id="ENSTRUT00000071721.1">
    <property type="protein sequence ID" value="ENSTRUP00000058877.1"/>
    <property type="gene ID" value="ENSTRUG00000029938.1"/>
</dbReference>
<dbReference type="InterPro" id="IPR015943">
    <property type="entry name" value="WD40/YVTN_repeat-like_dom_sf"/>
</dbReference>
<evidence type="ECO:0000256" key="1">
    <source>
        <dbReference type="PROSITE-ProRule" id="PRU00221"/>
    </source>
</evidence>
<dbReference type="InterPro" id="IPR001680">
    <property type="entry name" value="WD40_rpt"/>
</dbReference>
<dbReference type="Proteomes" id="UP000005226">
    <property type="component" value="Chromosome 2"/>
</dbReference>
<dbReference type="InParanoid" id="A0A674MC60"/>
<feature type="repeat" description="WD" evidence="1">
    <location>
        <begin position="9"/>
        <end position="51"/>
    </location>
</feature>
<protein>
    <submittedName>
        <fullName evidence="2">Uncharacterized protein</fullName>
    </submittedName>
</protein>
<dbReference type="AlphaFoldDB" id="A0A674MC60"/>
<keyword evidence="3" id="KW-1185">Reference proteome</keyword>
<accession>A0A674MC60</accession>